<dbReference type="PROSITE" id="PS51212">
    <property type="entry name" value="WSC"/>
    <property type="match status" value="1"/>
</dbReference>
<comment type="subcellular location">
    <subcellularLocation>
        <location evidence="1">Membrane</location>
        <topology evidence="1">Single-pass membrane protein</topology>
    </subcellularLocation>
</comment>
<gene>
    <name evidence="10" type="ORF">B0T11DRAFT_350818</name>
</gene>
<keyword evidence="5" id="KW-0472">Membrane</keyword>
<keyword evidence="3 8" id="KW-0732">Signal</keyword>
<evidence type="ECO:0000256" key="4">
    <source>
        <dbReference type="ARBA" id="ARBA00022989"/>
    </source>
</evidence>
<dbReference type="PANTHER" id="PTHR24269">
    <property type="entry name" value="KREMEN PROTEIN"/>
    <property type="match status" value="1"/>
</dbReference>
<feature type="signal peptide" evidence="8">
    <location>
        <begin position="1"/>
        <end position="23"/>
    </location>
</feature>
<dbReference type="OrthoDB" id="2019572at2759"/>
<evidence type="ECO:0000256" key="5">
    <source>
        <dbReference type="ARBA" id="ARBA00023136"/>
    </source>
</evidence>
<dbReference type="Proteomes" id="UP000813385">
    <property type="component" value="Unassembled WGS sequence"/>
</dbReference>
<dbReference type="Pfam" id="PF01822">
    <property type="entry name" value="WSC"/>
    <property type="match status" value="1"/>
</dbReference>
<protein>
    <recommendedName>
        <fullName evidence="9">WSC domain-containing protein</fullName>
    </recommendedName>
</protein>
<reference evidence="10" key="1">
    <citation type="journal article" date="2021" name="Nat. Commun.">
        <title>Genetic determinants of endophytism in the Arabidopsis root mycobiome.</title>
        <authorList>
            <person name="Mesny F."/>
            <person name="Miyauchi S."/>
            <person name="Thiergart T."/>
            <person name="Pickel B."/>
            <person name="Atanasova L."/>
            <person name="Karlsson M."/>
            <person name="Huettel B."/>
            <person name="Barry K.W."/>
            <person name="Haridas S."/>
            <person name="Chen C."/>
            <person name="Bauer D."/>
            <person name="Andreopoulos W."/>
            <person name="Pangilinan J."/>
            <person name="LaButti K."/>
            <person name="Riley R."/>
            <person name="Lipzen A."/>
            <person name="Clum A."/>
            <person name="Drula E."/>
            <person name="Henrissat B."/>
            <person name="Kohler A."/>
            <person name="Grigoriev I.V."/>
            <person name="Martin F.M."/>
            <person name="Hacquard S."/>
        </authorList>
    </citation>
    <scope>NUCLEOTIDE SEQUENCE</scope>
    <source>
        <strain evidence="10">MPI-CAGE-AT-0016</strain>
    </source>
</reference>
<feature type="compositionally biased region" description="Low complexity" evidence="7">
    <location>
        <begin position="259"/>
        <end position="282"/>
    </location>
</feature>
<evidence type="ECO:0000256" key="7">
    <source>
        <dbReference type="SAM" id="MobiDB-lite"/>
    </source>
</evidence>
<evidence type="ECO:0000259" key="9">
    <source>
        <dbReference type="PROSITE" id="PS51212"/>
    </source>
</evidence>
<sequence length="318" mass="34578">MKVSLPAGAATLLRFVFLTGAVAEDERHLFENDGTIDPPWLDFDPNTIKTCTFWLNNNKGYTCEEVREIFSITPEDFTRWNPSVTLDCQNWQIRSYCAQVRSEWITTLTALPPTTSTTSLAPSTTYSPVPPLGRPVWAPLGCYVDNNWGIGAMRKRVSSEAGDKDMTVAKCHRMCFEDDWEVHYAGLGGGNACWCSSYVVGEPAEDVKDCNVPCAGDRGEKCGGDGFFAVYTAVYGEDSNTPPQQTTSSKPSAILSEATATADTLSQATTTTATPSEGTTTSNSETDDRPDSKAAQTGDLWQKGLMIASFLCSYVLLS</sequence>
<dbReference type="InterPro" id="IPR051836">
    <property type="entry name" value="Kremen_rcpt"/>
</dbReference>
<evidence type="ECO:0000256" key="2">
    <source>
        <dbReference type="ARBA" id="ARBA00022692"/>
    </source>
</evidence>
<evidence type="ECO:0000256" key="1">
    <source>
        <dbReference type="ARBA" id="ARBA00004167"/>
    </source>
</evidence>
<keyword evidence="6" id="KW-0325">Glycoprotein</keyword>
<accession>A0A8K0TLU6</accession>
<name>A0A8K0TLU6_9PEZI</name>
<dbReference type="AlphaFoldDB" id="A0A8K0TLU6"/>
<dbReference type="PANTHER" id="PTHR24269:SF16">
    <property type="entry name" value="PROTEIN SLG1"/>
    <property type="match status" value="1"/>
</dbReference>
<dbReference type="EMBL" id="JAGPXD010000002">
    <property type="protein sequence ID" value="KAH7369246.1"/>
    <property type="molecule type" value="Genomic_DNA"/>
</dbReference>
<evidence type="ECO:0000313" key="11">
    <source>
        <dbReference type="Proteomes" id="UP000813385"/>
    </source>
</evidence>
<keyword evidence="11" id="KW-1185">Reference proteome</keyword>
<keyword evidence="2" id="KW-0812">Transmembrane</keyword>
<evidence type="ECO:0000256" key="3">
    <source>
        <dbReference type="ARBA" id="ARBA00022729"/>
    </source>
</evidence>
<evidence type="ECO:0000313" key="10">
    <source>
        <dbReference type="EMBL" id="KAH7369246.1"/>
    </source>
</evidence>
<dbReference type="GO" id="GO:0005886">
    <property type="term" value="C:plasma membrane"/>
    <property type="evidence" value="ECO:0007669"/>
    <property type="project" value="TreeGrafter"/>
</dbReference>
<evidence type="ECO:0000256" key="6">
    <source>
        <dbReference type="ARBA" id="ARBA00023180"/>
    </source>
</evidence>
<feature type="chain" id="PRO_5035478409" description="WSC domain-containing protein" evidence="8">
    <location>
        <begin position="24"/>
        <end position="318"/>
    </location>
</feature>
<dbReference type="SMART" id="SM00321">
    <property type="entry name" value="WSC"/>
    <property type="match status" value="1"/>
</dbReference>
<proteinExistence type="predicted"/>
<keyword evidence="4" id="KW-1133">Transmembrane helix</keyword>
<dbReference type="InterPro" id="IPR002889">
    <property type="entry name" value="WSC_carb-bd"/>
</dbReference>
<evidence type="ECO:0000256" key="8">
    <source>
        <dbReference type="SAM" id="SignalP"/>
    </source>
</evidence>
<feature type="region of interest" description="Disordered" evidence="7">
    <location>
        <begin position="259"/>
        <end position="295"/>
    </location>
</feature>
<comment type="caution">
    <text evidence="10">The sequence shown here is derived from an EMBL/GenBank/DDBJ whole genome shotgun (WGS) entry which is preliminary data.</text>
</comment>
<feature type="domain" description="WSC" evidence="9">
    <location>
        <begin position="136"/>
        <end position="234"/>
    </location>
</feature>
<organism evidence="10 11">
    <name type="scientific">Plectosphaerella cucumerina</name>
    <dbReference type="NCBI Taxonomy" id="40658"/>
    <lineage>
        <taxon>Eukaryota</taxon>
        <taxon>Fungi</taxon>
        <taxon>Dikarya</taxon>
        <taxon>Ascomycota</taxon>
        <taxon>Pezizomycotina</taxon>
        <taxon>Sordariomycetes</taxon>
        <taxon>Hypocreomycetidae</taxon>
        <taxon>Glomerellales</taxon>
        <taxon>Plectosphaerellaceae</taxon>
        <taxon>Plectosphaerella</taxon>
    </lineage>
</organism>